<feature type="non-terminal residue" evidence="2">
    <location>
        <position position="1"/>
    </location>
</feature>
<evidence type="ECO:0000313" key="2">
    <source>
        <dbReference type="EMBL" id="KGP70764.1"/>
    </source>
</evidence>
<dbReference type="AlphaFoldDB" id="A0A0A2T5M1"/>
<reference evidence="2 3" key="1">
    <citation type="journal article" date="2015" name="Stand. Genomic Sci.">
        <title>High quality draft genome sequence of the moderately halophilic bacterium Pontibacillus yanchengensis Y32(T) and comparison among Pontibacillus genomes.</title>
        <authorList>
            <person name="Huang J."/>
            <person name="Qiao Z.X."/>
            <person name="Tang J.W."/>
            <person name="Wang G."/>
        </authorList>
    </citation>
    <scope>NUCLEOTIDE SEQUENCE [LARGE SCALE GENOMIC DNA]</scope>
    <source>
        <strain evidence="2 3">Y32</strain>
    </source>
</reference>
<dbReference type="Proteomes" id="UP000030147">
    <property type="component" value="Unassembled WGS sequence"/>
</dbReference>
<organism evidence="2 3">
    <name type="scientific">Pontibacillus yanchengensis Y32</name>
    <dbReference type="NCBI Taxonomy" id="1385514"/>
    <lineage>
        <taxon>Bacteria</taxon>
        <taxon>Bacillati</taxon>
        <taxon>Bacillota</taxon>
        <taxon>Bacilli</taxon>
        <taxon>Bacillales</taxon>
        <taxon>Bacillaceae</taxon>
        <taxon>Pontibacillus</taxon>
    </lineage>
</organism>
<sequence length="276" mass="31217">NNTSVKYEKVPQKRRSADRIMSVYDPDARLSKKGRGTTINGYKTQDLITTKGVVLDTKVIPAIEHDRDAMYEMANTILNSFGFLPKGLFGDTAYGHGKQRKALESLNIPVVAPVPSTQNPTGLYDISQFTYESEQDRFTCPQGKHTYRKSHSTKNEGTQYFFDKKDCQECPFKMNCTTNKSGRSVFRSDYHDLYEAAKAYNVSEDGQEDHKRRLLVERKNQELKNDCGLGHAQTKSKGALAIKAKLATIVVNLKHTVRRTIAPYPGFIRRPKTANQ</sequence>
<proteinExistence type="predicted"/>
<gene>
    <name evidence="2" type="ORF">N782_04425</name>
</gene>
<dbReference type="EMBL" id="AVBF01000132">
    <property type="protein sequence ID" value="KGP70764.1"/>
    <property type="molecule type" value="Genomic_DNA"/>
</dbReference>
<dbReference type="PANTHER" id="PTHR33408:SF2">
    <property type="entry name" value="TRANSPOSASE DDE DOMAIN-CONTAINING PROTEIN"/>
    <property type="match status" value="1"/>
</dbReference>
<dbReference type="InterPro" id="IPR025668">
    <property type="entry name" value="Tnp_DDE_dom"/>
</dbReference>
<dbReference type="PANTHER" id="PTHR33408">
    <property type="entry name" value="TRANSPOSASE"/>
    <property type="match status" value="1"/>
</dbReference>
<protein>
    <submittedName>
        <fullName evidence="2">Transposase</fullName>
    </submittedName>
</protein>
<feature type="domain" description="Transposase DDE" evidence="1">
    <location>
        <begin position="139"/>
        <end position="255"/>
    </location>
</feature>
<name>A0A0A2T5M1_9BACI</name>
<evidence type="ECO:0000313" key="3">
    <source>
        <dbReference type="Proteomes" id="UP000030147"/>
    </source>
</evidence>
<comment type="caution">
    <text evidence="2">The sequence shown here is derived from an EMBL/GenBank/DDBJ whole genome shotgun (WGS) entry which is preliminary data.</text>
</comment>
<accession>A0A0A2T5M1</accession>
<dbReference type="Pfam" id="PF13751">
    <property type="entry name" value="DDE_Tnp_1_6"/>
    <property type="match status" value="1"/>
</dbReference>
<evidence type="ECO:0000259" key="1">
    <source>
        <dbReference type="Pfam" id="PF13751"/>
    </source>
</evidence>
<dbReference type="RefSeq" id="WP_036824901.1">
    <property type="nucleotide sequence ID" value="NZ_AVBF01000132.1"/>
</dbReference>
<dbReference type="eggNOG" id="COG3039">
    <property type="taxonomic scope" value="Bacteria"/>
</dbReference>
<keyword evidence="3" id="KW-1185">Reference proteome</keyword>